<keyword evidence="4 7" id="KW-0812">Transmembrane</keyword>
<keyword evidence="6 7" id="KW-0472">Membrane</keyword>
<dbReference type="InterPro" id="IPR003838">
    <property type="entry name" value="ABC3_permease_C"/>
</dbReference>
<evidence type="ECO:0000256" key="5">
    <source>
        <dbReference type="ARBA" id="ARBA00022989"/>
    </source>
</evidence>
<protein>
    <submittedName>
        <fullName evidence="10">FtsX-like permease family protein</fullName>
    </submittedName>
</protein>
<evidence type="ECO:0000313" key="11">
    <source>
        <dbReference type="Proteomes" id="UP000501094"/>
    </source>
</evidence>
<feature type="domain" description="MacB-like periplasmic core" evidence="9">
    <location>
        <begin position="28"/>
        <end position="240"/>
    </location>
</feature>
<dbReference type="InterPro" id="IPR051447">
    <property type="entry name" value="Lipoprotein-release_system"/>
</dbReference>
<reference evidence="10 11" key="1">
    <citation type="journal article" date="2020" name="Nat. Microbiol.">
        <title>Lysogenic host-virus interactions in SAR11 marine bacteria.</title>
        <authorList>
            <person name="Morris R.M."/>
            <person name="Cain K.R."/>
            <person name="Hvorecny K.L."/>
            <person name="Kollman J.M."/>
        </authorList>
    </citation>
    <scope>NUCLEOTIDE SEQUENCE [LARGE SCALE GENOMIC DNA]</scope>
    <source>
        <strain evidence="10 11">NP1</strain>
    </source>
</reference>
<feature type="domain" description="ABC3 transporter permease C-terminal" evidence="8">
    <location>
        <begin position="270"/>
        <end position="403"/>
    </location>
</feature>
<sequence length="410" mass="45798">MISVLEKEITLRYLKTRKKDGFLNIISIFSFIGISLGVAVLIIVMSVMNGFRTELINKIVGFNAHVTVKPYESPISLEQLDNENLKLISEELILSNTGEAIVISKDYTKGLILRGYSSENFLKLDVVKKGNLIGKSNQLSKNSISIGKELSFNLDLGVGDKVSIMSPVGIETIIGSLPRQETFIISSIFDSGLADFDANIAFINLNTLENFFNLKKEKRNLEIYLNKPSNIEEEKNKIQKIFKNEFVYSWADMNGSLFSALKVERNVMFIILSLIIIVAAFNIISGLTILVKNKTRDIAILKSIGVLNKSIVKIFFLVGVIIGTTATFFGIFLGVIFSLYIENLREFLSSTFNISLFPEEIYFLSTMPSEINPTSIFIISLCSIFITIIVSIFPAIKASKLDPVKGLKYE</sequence>
<keyword evidence="5 7" id="KW-1133">Transmembrane helix</keyword>
<dbReference type="KEGG" id="peg:E5R92_01470"/>
<evidence type="ECO:0000256" key="4">
    <source>
        <dbReference type="ARBA" id="ARBA00022692"/>
    </source>
</evidence>
<evidence type="ECO:0000313" key="10">
    <source>
        <dbReference type="EMBL" id="QIZ20455.1"/>
    </source>
</evidence>
<evidence type="ECO:0000256" key="2">
    <source>
        <dbReference type="ARBA" id="ARBA00005236"/>
    </source>
</evidence>
<feature type="transmembrane region" description="Helical" evidence="7">
    <location>
        <begin position="21"/>
        <end position="48"/>
    </location>
</feature>
<dbReference type="EMBL" id="CP038852">
    <property type="protein sequence ID" value="QIZ20455.1"/>
    <property type="molecule type" value="Genomic_DNA"/>
</dbReference>
<dbReference type="PANTHER" id="PTHR30489">
    <property type="entry name" value="LIPOPROTEIN-RELEASING SYSTEM TRANSMEMBRANE PROTEIN LOLE"/>
    <property type="match status" value="1"/>
</dbReference>
<dbReference type="Pfam" id="PF02687">
    <property type="entry name" value="FtsX"/>
    <property type="match status" value="1"/>
</dbReference>
<evidence type="ECO:0000259" key="8">
    <source>
        <dbReference type="Pfam" id="PF02687"/>
    </source>
</evidence>
<dbReference type="InterPro" id="IPR025857">
    <property type="entry name" value="MacB_PCD"/>
</dbReference>
<dbReference type="GO" id="GO:0044874">
    <property type="term" value="P:lipoprotein localization to outer membrane"/>
    <property type="evidence" value="ECO:0007669"/>
    <property type="project" value="TreeGrafter"/>
</dbReference>
<feature type="transmembrane region" description="Helical" evidence="7">
    <location>
        <begin position="376"/>
        <end position="396"/>
    </location>
</feature>
<dbReference type="AlphaFoldDB" id="A0A6H1Q2H7"/>
<comment type="subcellular location">
    <subcellularLocation>
        <location evidence="1">Cell membrane</location>
        <topology evidence="1">Multi-pass membrane protein</topology>
    </subcellularLocation>
</comment>
<keyword evidence="3" id="KW-1003">Cell membrane</keyword>
<feature type="transmembrane region" description="Helical" evidence="7">
    <location>
        <begin position="312"/>
        <end position="341"/>
    </location>
</feature>
<dbReference type="GO" id="GO:0098797">
    <property type="term" value="C:plasma membrane protein complex"/>
    <property type="evidence" value="ECO:0007669"/>
    <property type="project" value="TreeGrafter"/>
</dbReference>
<evidence type="ECO:0000256" key="6">
    <source>
        <dbReference type="ARBA" id="ARBA00023136"/>
    </source>
</evidence>
<dbReference type="RefSeq" id="WP_168606345.1">
    <property type="nucleotide sequence ID" value="NZ_CP038852.1"/>
</dbReference>
<gene>
    <name evidence="10" type="ORF">E5R92_01470</name>
</gene>
<feature type="transmembrane region" description="Helical" evidence="7">
    <location>
        <begin position="267"/>
        <end position="291"/>
    </location>
</feature>
<organism evidence="10 11">
    <name type="scientific">Candidatus Pelagibacter giovannonii</name>
    <dbReference type="NCBI Taxonomy" id="2563896"/>
    <lineage>
        <taxon>Bacteria</taxon>
        <taxon>Pseudomonadati</taxon>
        <taxon>Pseudomonadota</taxon>
        <taxon>Alphaproteobacteria</taxon>
        <taxon>Candidatus Pelagibacterales</taxon>
        <taxon>Candidatus Pelagibacteraceae</taxon>
        <taxon>Candidatus Pelagibacter</taxon>
    </lineage>
</organism>
<evidence type="ECO:0000259" key="9">
    <source>
        <dbReference type="Pfam" id="PF12704"/>
    </source>
</evidence>
<comment type="similarity">
    <text evidence="2">Belongs to the ABC-4 integral membrane protein family. LolC/E subfamily.</text>
</comment>
<evidence type="ECO:0000256" key="3">
    <source>
        <dbReference type="ARBA" id="ARBA00022475"/>
    </source>
</evidence>
<name>A0A6H1Q2H7_9PROT</name>
<dbReference type="PANTHER" id="PTHR30489:SF0">
    <property type="entry name" value="LIPOPROTEIN-RELEASING SYSTEM TRANSMEMBRANE PROTEIN LOLE"/>
    <property type="match status" value="1"/>
</dbReference>
<dbReference type="Proteomes" id="UP000501094">
    <property type="component" value="Chromosome"/>
</dbReference>
<accession>A0A6H1Q2H7</accession>
<dbReference type="Pfam" id="PF12704">
    <property type="entry name" value="MacB_PCD"/>
    <property type="match status" value="1"/>
</dbReference>
<evidence type="ECO:0000256" key="7">
    <source>
        <dbReference type="SAM" id="Phobius"/>
    </source>
</evidence>
<evidence type="ECO:0000256" key="1">
    <source>
        <dbReference type="ARBA" id="ARBA00004651"/>
    </source>
</evidence>
<proteinExistence type="inferred from homology"/>
<keyword evidence="11" id="KW-1185">Reference proteome</keyword>